<keyword evidence="7" id="KW-1185">Reference proteome</keyword>
<keyword evidence="3" id="KW-0812">Transmembrane</keyword>
<evidence type="ECO:0000256" key="1">
    <source>
        <dbReference type="ARBA" id="ARBA00004167"/>
    </source>
</evidence>
<accession>A0A1H9G7L3</accession>
<dbReference type="InterPro" id="IPR007156">
    <property type="entry name" value="MamQ_LemA"/>
</dbReference>
<dbReference type="RefSeq" id="WP_092504648.1">
    <property type="nucleotide sequence ID" value="NZ_FOEH01000003.1"/>
</dbReference>
<evidence type="ECO:0000313" key="7">
    <source>
        <dbReference type="Proteomes" id="UP000198733"/>
    </source>
</evidence>
<evidence type="ECO:0000313" key="6">
    <source>
        <dbReference type="EMBL" id="SEQ46101.1"/>
    </source>
</evidence>
<protein>
    <submittedName>
        <fullName evidence="6">LemA protein</fullName>
    </submittedName>
</protein>
<keyword evidence="5" id="KW-0472">Membrane</keyword>
<dbReference type="Pfam" id="PF04011">
    <property type="entry name" value="LemA"/>
    <property type="match status" value="1"/>
</dbReference>
<dbReference type="Proteomes" id="UP000198733">
    <property type="component" value="Unassembled WGS sequence"/>
</dbReference>
<keyword evidence="4" id="KW-1133">Transmembrane helix</keyword>
<dbReference type="EMBL" id="FOEH01000003">
    <property type="protein sequence ID" value="SEQ46101.1"/>
    <property type="molecule type" value="Genomic_DNA"/>
</dbReference>
<name>A0A1H9G7L3_9BACI</name>
<evidence type="ECO:0000256" key="5">
    <source>
        <dbReference type="ARBA" id="ARBA00023136"/>
    </source>
</evidence>
<dbReference type="PANTHER" id="PTHR34478:SF1">
    <property type="entry name" value="PROTEIN LEMA"/>
    <property type="match status" value="1"/>
</dbReference>
<evidence type="ECO:0000256" key="4">
    <source>
        <dbReference type="ARBA" id="ARBA00022989"/>
    </source>
</evidence>
<reference evidence="6 7" key="1">
    <citation type="submission" date="2016-10" db="EMBL/GenBank/DDBJ databases">
        <authorList>
            <person name="Varghese N."/>
            <person name="Submissions S."/>
        </authorList>
    </citation>
    <scope>NUCLEOTIDE SEQUENCE [LARGE SCALE GENOMIC DNA]</scope>
    <source>
        <strain evidence="6 7">CGMCC 1.7734</strain>
    </source>
</reference>
<comment type="subcellular location">
    <subcellularLocation>
        <location evidence="1">Membrane</location>
        <topology evidence="1">Single-pass membrane protein</topology>
    </subcellularLocation>
</comment>
<evidence type="ECO:0000256" key="3">
    <source>
        <dbReference type="ARBA" id="ARBA00022692"/>
    </source>
</evidence>
<organism evidence="6 7">
    <name type="scientific">Virgibacillus subterraneus</name>
    <dbReference type="NCBI Taxonomy" id="621109"/>
    <lineage>
        <taxon>Bacteria</taxon>
        <taxon>Bacillati</taxon>
        <taxon>Bacillota</taxon>
        <taxon>Bacilli</taxon>
        <taxon>Bacillales</taxon>
        <taxon>Bacillaceae</taxon>
        <taxon>Virgibacillus</taxon>
    </lineage>
</organism>
<proteinExistence type="inferred from homology"/>
<dbReference type="InterPro" id="IPR023353">
    <property type="entry name" value="LemA-like_dom_sf"/>
</dbReference>
<dbReference type="SUPFAM" id="SSF140478">
    <property type="entry name" value="LemA-like"/>
    <property type="match status" value="1"/>
</dbReference>
<comment type="caution">
    <text evidence="6">The sequence shown here is derived from an EMBL/GenBank/DDBJ whole genome shotgun (WGS) entry which is preliminary data.</text>
</comment>
<sequence length="189" mass="21587">MTMFIIIGVIALFLLYIIITYNNVKKGAVKVEQSFSNMDVLLQNRADEIVNLISTTKSAVENEKELLEEVTALRSQVNRNSNKNVEDKLADSLRLDGSVNTLLGRLEAYPDIKFTSQYNHLQNRITNIEENIQAQRRTFNARVADFNAYLVTFPRNIIASIFNFSQKPSFEVTDQSKKENPNVSAMFEE</sequence>
<gene>
    <name evidence="6" type="ORF">SAMN05216232_2498</name>
</gene>
<evidence type="ECO:0000256" key="2">
    <source>
        <dbReference type="ARBA" id="ARBA00008854"/>
    </source>
</evidence>
<dbReference type="PANTHER" id="PTHR34478">
    <property type="entry name" value="PROTEIN LEMA"/>
    <property type="match status" value="1"/>
</dbReference>
<comment type="similarity">
    <text evidence="2">Belongs to the LemA family.</text>
</comment>
<dbReference type="Gene3D" id="1.20.1440.20">
    <property type="entry name" value="LemA-like domain"/>
    <property type="match status" value="1"/>
</dbReference>